<name>C6LCX2_9FIRM</name>
<gene>
    <name evidence="1" type="ORF">BRYFOR_06630</name>
</gene>
<dbReference type="Proteomes" id="UP000005561">
    <property type="component" value="Unassembled WGS sequence"/>
</dbReference>
<sequence length="53" mass="6216">MEIFHENLLFLFYSIYRNNAITLLLNWRQENDISCRQCVISVNMLSASGYALS</sequence>
<dbReference type="AlphaFoldDB" id="C6LCX2"/>
<comment type="caution">
    <text evidence="1">The sequence shown here is derived from an EMBL/GenBank/DDBJ whole genome shotgun (WGS) entry which is preliminary data.</text>
</comment>
<dbReference type="EMBL" id="ACCL02000006">
    <property type="protein sequence ID" value="EET61455.1"/>
    <property type="molecule type" value="Genomic_DNA"/>
</dbReference>
<evidence type="ECO:0000313" key="2">
    <source>
        <dbReference type="Proteomes" id="UP000005561"/>
    </source>
</evidence>
<accession>C6LCX2</accession>
<evidence type="ECO:0000313" key="1">
    <source>
        <dbReference type="EMBL" id="EET61455.1"/>
    </source>
</evidence>
<keyword evidence="2" id="KW-1185">Reference proteome</keyword>
<protein>
    <submittedName>
        <fullName evidence="1">Uncharacterized protein</fullName>
    </submittedName>
</protein>
<reference evidence="1" key="1">
    <citation type="submission" date="2009-07" db="EMBL/GenBank/DDBJ databases">
        <authorList>
            <person name="Weinstock G."/>
            <person name="Sodergren E."/>
            <person name="Clifton S."/>
            <person name="Fulton L."/>
            <person name="Fulton B."/>
            <person name="Courtney L."/>
            <person name="Fronick C."/>
            <person name="Harrison M."/>
            <person name="Strong C."/>
            <person name="Farmer C."/>
            <person name="Delahaunty K."/>
            <person name="Markovic C."/>
            <person name="Hall O."/>
            <person name="Minx P."/>
            <person name="Tomlinson C."/>
            <person name="Mitreva M."/>
            <person name="Nelson J."/>
            <person name="Hou S."/>
            <person name="Wollam A."/>
            <person name="Pepin K.H."/>
            <person name="Johnson M."/>
            <person name="Bhonagiri V."/>
            <person name="Nash W.E."/>
            <person name="Warren W."/>
            <person name="Chinwalla A."/>
            <person name="Mardis E.R."/>
            <person name="Wilson R.K."/>
        </authorList>
    </citation>
    <scope>NUCLEOTIDE SEQUENCE [LARGE SCALE GENOMIC DNA]</scope>
    <source>
        <strain evidence="1">DSM 14469</strain>
    </source>
</reference>
<proteinExistence type="predicted"/>
<organism evidence="1 2">
    <name type="scientific">Marvinbryantia formatexigens DSM 14469</name>
    <dbReference type="NCBI Taxonomy" id="478749"/>
    <lineage>
        <taxon>Bacteria</taxon>
        <taxon>Bacillati</taxon>
        <taxon>Bacillota</taxon>
        <taxon>Clostridia</taxon>
        <taxon>Lachnospirales</taxon>
        <taxon>Lachnospiraceae</taxon>
        <taxon>Marvinbryantia</taxon>
    </lineage>
</organism>